<accession>A0AAD1II90</accession>
<name>A0AAD1II90_9MYCO</name>
<gene>
    <name evidence="1" type="ORF">MLIT_13610</name>
</gene>
<keyword evidence="2" id="KW-1185">Reference proteome</keyword>
<proteinExistence type="predicted"/>
<dbReference type="Proteomes" id="UP000466607">
    <property type="component" value="Chromosome"/>
</dbReference>
<evidence type="ECO:0000313" key="1">
    <source>
        <dbReference type="EMBL" id="BBY15769.1"/>
    </source>
</evidence>
<organism evidence="1 2">
    <name type="scientific">Mycolicibacterium litorale</name>
    <dbReference type="NCBI Taxonomy" id="758802"/>
    <lineage>
        <taxon>Bacteria</taxon>
        <taxon>Bacillati</taxon>
        <taxon>Actinomycetota</taxon>
        <taxon>Actinomycetes</taxon>
        <taxon>Mycobacteriales</taxon>
        <taxon>Mycobacteriaceae</taxon>
        <taxon>Mycolicibacterium</taxon>
    </lineage>
</organism>
<dbReference type="EMBL" id="AP022586">
    <property type="protein sequence ID" value="BBY15769.1"/>
    <property type="molecule type" value="Genomic_DNA"/>
</dbReference>
<dbReference type="RefSeq" id="WP_134060967.1">
    <property type="nucleotide sequence ID" value="NZ_AP022586.1"/>
</dbReference>
<reference evidence="1 2" key="1">
    <citation type="journal article" date="2019" name="Emerg. Microbes Infect.">
        <title>Comprehensive subspecies identification of 175 nontuberculous mycobacteria species based on 7547 genomic profiles.</title>
        <authorList>
            <person name="Matsumoto Y."/>
            <person name="Kinjo T."/>
            <person name="Motooka D."/>
            <person name="Nabeya D."/>
            <person name="Jung N."/>
            <person name="Uechi K."/>
            <person name="Horii T."/>
            <person name="Iida T."/>
            <person name="Fujita J."/>
            <person name="Nakamura S."/>
        </authorList>
    </citation>
    <scope>NUCLEOTIDE SEQUENCE [LARGE SCALE GENOMIC DNA]</scope>
    <source>
        <strain evidence="1 2">JCM 17423</strain>
    </source>
</reference>
<evidence type="ECO:0000313" key="2">
    <source>
        <dbReference type="Proteomes" id="UP000466607"/>
    </source>
</evidence>
<dbReference type="AlphaFoldDB" id="A0AAD1II90"/>
<protein>
    <submittedName>
        <fullName evidence="1">Uncharacterized protein</fullName>
    </submittedName>
</protein>
<sequence length="127" mass="14405">MKEAGEVSATFIATDVCKPHWDLLSSKSVEWILEITKDPLNERWHQQTLIVGEDLKPLDEFIVEEATRKERPDVYSRIFSDNDHDGPHIDLKLRRRGCDEVESVTIVVPKSLIAELIELLGGTTPPS</sequence>